<evidence type="ECO:0000313" key="3">
    <source>
        <dbReference type="EMBL" id="CAE0729577.1"/>
    </source>
</evidence>
<dbReference type="GO" id="GO:0016757">
    <property type="term" value="F:glycosyltransferase activity"/>
    <property type="evidence" value="ECO:0007669"/>
    <property type="project" value="InterPro"/>
</dbReference>
<sequence>MDALPTITSLIPKTKHGENLDGTTRTNKSLSCNSCGYRRWSVPELLKVALLLSCGVTLLQLKLMKQVVGNFLYLPYHEDVRFQPIIPSKSIHGDRVSDTPPGANNNKQKHLNCPFQDSSIVESIYVYPHPGSPEWKGDILSYHSKHQTNFSSENDVDDYPWITNDVNCKVAGIGPYDSTSQLVQYNTELLVRDIINHPDSCLRTNDPEKATLFYVPYLPSAEFHNGSLFGGNMSQSKYGKAIQDIVTEQKYESWETVFGLTSKYWKRRNGSDHILVYSEPMHGLWHPRSRRGNYHFLHSQFQTHSPIAISNELSKTFIDMYPMCSRKNILVPYPNTNGRWFNGGLDNETITMVTEQLKIRELSESPAAIQSEIDLSKRREQEGQQQKLVTPNATNPAPLRILGYFYSGGNHGTCANLRRTMKYEFQYTQSGKLVKKYKKALSNYANGYRQATFCPCPGGDSPSAKRNFDAVLSGCIPIILSEDFVWPFTAEFDRSSTKNKSRSENSIVALNPRDFSIRLQAQDYSNLSVFDSPETRNRIISDGEEEKQANHWSLQSALEAIPSEELARLRRGVARAAEVYSYYKKRPDLPDNPLQEGVLPDGGAAHMLVQALEERASGALWDACRQEMEDKDISKDRVTQFKC</sequence>
<protein>
    <recommendedName>
        <fullName evidence="2">Exostosin GT47 domain-containing protein</fullName>
    </recommendedName>
</protein>
<feature type="domain" description="Exostosin GT47" evidence="2">
    <location>
        <begin position="124"/>
        <end position="495"/>
    </location>
</feature>
<dbReference type="InterPro" id="IPR040911">
    <property type="entry name" value="Exostosin_GT47"/>
</dbReference>
<dbReference type="PANTHER" id="PTHR11062:SF281">
    <property type="entry name" value="EXOSTOSIN-LIKE 2"/>
    <property type="match status" value="1"/>
</dbReference>
<reference evidence="3" key="1">
    <citation type="submission" date="2021-01" db="EMBL/GenBank/DDBJ databases">
        <authorList>
            <person name="Corre E."/>
            <person name="Pelletier E."/>
            <person name="Niang G."/>
            <person name="Scheremetjew M."/>
            <person name="Finn R."/>
            <person name="Kale V."/>
            <person name="Holt S."/>
            <person name="Cochrane G."/>
            <person name="Meng A."/>
            <person name="Brown T."/>
            <person name="Cohen L."/>
        </authorList>
    </citation>
    <scope>NUCLEOTIDE SEQUENCE</scope>
    <source>
        <strain evidence="3">10249 10 AB</strain>
    </source>
</reference>
<comment type="similarity">
    <text evidence="1">Belongs to the glycosyltransferase 47 family.</text>
</comment>
<proteinExistence type="inferred from homology"/>
<accession>A0A7S4AWU7</accession>
<gene>
    <name evidence="3" type="ORF">PAUS00366_LOCUS22362</name>
</gene>
<evidence type="ECO:0000259" key="2">
    <source>
        <dbReference type="Pfam" id="PF03016"/>
    </source>
</evidence>
<dbReference type="InterPro" id="IPR004263">
    <property type="entry name" value="Exostosin"/>
</dbReference>
<dbReference type="PANTHER" id="PTHR11062">
    <property type="entry name" value="EXOSTOSIN HEPARAN SULFATE GLYCOSYLTRANSFERASE -RELATED"/>
    <property type="match status" value="1"/>
</dbReference>
<dbReference type="EMBL" id="HBIX01034242">
    <property type="protein sequence ID" value="CAE0729577.1"/>
    <property type="molecule type" value="Transcribed_RNA"/>
</dbReference>
<organism evidence="3">
    <name type="scientific">Pseudo-nitzschia australis</name>
    <dbReference type="NCBI Taxonomy" id="44445"/>
    <lineage>
        <taxon>Eukaryota</taxon>
        <taxon>Sar</taxon>
        <taxon>Stramenopiles</taxon>
        <taxon>Ochrophyta</taxon>
        <taxon>Bacillariophyta</taxon>
        <taxon>Bacillariophyceae</taxon>
        <taxon>Bacillariophycidae</taxon>
        <taxon>Bacillariales</taxon>
        <taxon>Bacillariaceae</taxon>
        <taxon>Pseudo-nitzschia</taxon>
    </lineage>
</organism>
<evidence type="ECO:0000256" key="1">
    <source>
        <dbReference type="ARBA" id="ARBA00010271"/>
    </source>
</evidence>
<dbReference type="AlphaFoldDB" id="A0A7S4AWU7"/>
<dbReference type="Pfam" id="PF03016">
    <property type="entry name" value="Exostosin_GT47"/>
    <property type="match status" value="1"/>
</dbReference>
<name>A0A7S4AWU7_9STRA</name>